<dbReference type="Proteomes" id="UP000050794">
    <property type="component" value="Unassembled WGS sequence"/>
</dbReference>
<sequence>MVTAQDTVVGTVDSTSDMVATVVTVATAVIRMGTSTPLEINMEGSLSVASVTANSMKFSYYRVLNLLTAVLRCVHIEKNCKYLSP</sequence>
<dbReference type="WBParaSite" id="TCNE_0000284901-mRNA-1">
    <property type="protein sequence ID" value="TCNE_0000284901-mRNA-1"/>
    <property type="gene ID" value="TCNE_0000284901"/>
</dbReference>
<organism evidence="2 3">
    <name type="scientific">Toxocara canis</name>
    <name type="common">Canine roundworm</name>
    <dbReference type="NCBI Taxonomy" id="6265"/>
    <lineage>
        <taxon>Eukaryota</taxon>
        <taxon>Metazoa</taxon>
        <taxon>Ecdysozoa</taxon>
        <taxon>Nematoda</taxon>
        <taxon>Chromadorea</taxon>
        <taxon>Rhabditida</taxon>
        <taxon>Spirurina</taxon>
        <taxon>Ascaridomorpha</taxon>
        <taxon>Ascaridoidea</taxon>
        <taxon>Toxocaridae</taxon>
        <taxon>Toxocara</taxon>
    </lineage>
</organism>
<evidence type="ECO:0000313" key="3">
    <source>
        <dbReference type="WBParaSite" id="TCNE_0000284901-mRNA-1"/>
    </source>
</evidence>
<keyword evidence="2" id="KW-1185">Reference proteome</keyword>
<evidence type="ECO:0000313" key="2">
    <source>
        <dbReference type="Proteomes" id="UP000050794"/>
    </source>
</evidence>
<proteinExistence type="predicted"/>
<dbReference type="AlphaFoldDB" id="A0A183U2X9"/>
<name>A0A183U2X9_TOXCA</name>
<dbReference type="EMBL" id="UYWY01003145">
    <property type="protein sequence ID" value="VDM28566.1"/>
    <property type="molecule type" value="Genomic_DNA"/>
</dbReference>
<accession>A0A183U2X9</accession>
<reference evidence="3" key="1">
    <citation type="submission" date="2016-06" db="UniProtKB">
        <authorList>
            <consortium name="WormBaseParasite"/>
        </authorList>
    </citation>
    <scope>IDENTIFICATION</scope>
</reference>
<evidence type="ECO:0000313" key="1">
    <source>
        <dbReference type="EMBL" id="VDM28566.1"/>
    </source>
</evidence>
<protein>
    <submittedName>
        <fullName evidence="3">Secreted protein</fullName>
    </submittedName>
</protein>
<reference evidence="1 2" key="2">
    <citation type="submission" date="2018-11" db="EMBL/GenBank/DDBJ databases">
        <authorList>
            <consortium name="Pathogen Informatics"/>
        </authorList>
    </citation>
    <scope>NUCLEOTIDE SEQUENCE [LARGE SCALE GENOMIC DNA]</scope>
</reference>
<gene>
    <name evidence="1" type="ORF">TCNE_LOCUS2849</name>
</gene>